<sequence>MTSRRNAAALQVREQELVRLRLVPHRVDAVDVHLPRRKPLQRVQRRRVVLRPALAGERTQEDARRRLERDRRFRLRQPEVLRRLRRAAAGEAEREGEPASKPRGYPPRDGETAHEGAPGEGGVPRVSACPNGCRRPPTEGSSQEARWPLLHGGTAPTMALEPHQRRSTSPGEREWSVMTDRGREGLSPLMRPRGTENAEGGGLPSAISRSSCASTYATSPPRFLPIPVPASPSNHRGLT</sequence>
<reference evidence="2 3" key="1">
    <citation type="submission" date="2018-12" db="EMBL/GenBank/DDBJ databases">
        <title>Complete Genome Sequence of the Corallopyronin A producing Myxobacterium Corallococcus coralloides B035.</title>
        <authorList>
            <person name="Bouhired S.M."/>
            <person name="Rupp O."/>
            <person name="Blom J."/>
            <person name="Schaeberle T.F."/>
            <person name="Kehraus S."/>
            <person name="Schiefer A."/>
            <person name="Pfarr K."/>
            <person name="Goesmann A."/>
            <person name="Hoerauf A."/>
            <person name="Koenig G.M."/>
        </authorList>
    </citation>
    <scope>NUCLEOTIDE SEQUENCE [LARGE SCALE GENOMIC DNA]</scope>
    <source>
        <strain evidence="2 3">B035</strain>
    </source>
</reference>
<dbReference type="Proteomes" id="UP000288758">
    <property type="component" value="Chromosome"/>
</dbReference>
<dbReference type="AlphaFoldDB" id="A0A410RN69"/>
<organism evidence="2 3">
    <name type="scientific">Corallococcus coralloides</name>
    <name type="common">Myxococcus coralloides</name>
    <dbReference type="NCBI Taxonomy" id="184914"/>
    <lineage>
        <taxon>Bacteria</taxon>
        <taxon>Pseudomonadati</taxon>
        <taxon>Myxococcota</taxon>
        <taxon>Myxococcia</taxon>
        <taxon>Myxococcales</taxon>
        <taxon>Cystobacterineae</taxon>
        <taxon>Myxococcaceae</taxon>
        <taxon>Corallococcus</taxon>
    </lineage>
</organism>
<evidence type="ECO:0000313" key="2">
    <source>
        <dbReference type="EMBL" id="QAT83248.1"/>
    </source>
</evidence>
<feature type="region of interest" description="Disordered" evidence="1">
    <location>
        <begin position="86"/>
        <end position="239"/>
    </location>
</feature>
<feature type="compositionally biased region" description="Polar residues" evidence="1">
    <location>
        <begin position="207"/>
        <end position="218"/>
    </location>
</feature>
<feature type="compositionally biased region" description="Basic and acidic residues" evidence="1">
    <location>
        <begin position="171"/>
        <end position="184"/>
    </location>
</feature>
<feature type="compositionally biased region" description="Basic and acidic residues" evidence="1">
    <location>
        <begin position="91"/>
        <end position="114"/>
    </location>
</feature>
<evidence type="ECO:0000256" key="1">
    <source>
        <dbReference type="SAM" id="MobiDB-lite"/>
    </source>
</evidence>
<protein>
    <submittedName>
        <fullName evidence="2">Uncharacterized protein</fullName>
    </submittedName>
</protein>
<evidence type="ECO:0000313" key="3">
    <source>
        <dbReference type="Proteomes" id="UP000288758"/>
    </source>
</evidence>
<proteinExistence type="predicted"/>
<accession>A0A410RN69</accession>
<name>A0A410RN69_CORCK</name>
<dbReference type="EMBL" id="CP034669">
    <property type="protein sequence ID" value="QAT83248.1"/>
    <property type="molecule type" value="Genomic_DNA"/>
</dbReference>
<gene>
    <name evidence="2" type="ORF">EJ065_1649</name>
</gene>